<evidence type="ECO:0000313" key="1">
    <source>
        <dbReference type="EMBL" id="KOF80863.1"/>
    </source>
</evidence>
<dbReference type="EMBL" id="KQ420252">
    <property type="protein sequence ID" value="KOF80863.1"/>
    <property type="molecule type" value="Genomic_DNA"/>
</dbReference>
<accession>A0A0L8GV59</accession>
<dbReference type="AlphaFoldDB" id="A0A0L8GV59"/>
<reference evidence="1" key="1">
    <citation type="submission" date="2015-07" db="EMBL/GenBank/DDBJ databases">
        <title>MeaNS - Measles Nucleotide Surveillance Program.</title>
        <authorList>
            <person name="Tran T."/>
            <person name="Druce J."/>
        </authorList>
    </citation>
    <scope>NUCLEOTIDE SEQUENCE</scope>
    <source>
        <strain evidence="1">UCB-OBI-ISO-001</strain>
        <tissue evidence="1">Gonad</tissue>
    </source>
</reference>
<gene>
    <name evidence="1" type="ORF">OCBIM_22027304mg</name>
</gene>
<sequence length="37" mass="4450">MNKIRMHMHIAAYFFHTELTKSMHRRAKAHLLLCVGR</sequence>
<name>A0A0L8GV59_OCTBM</name>
<proteinExistence type="predicted"/>
<organism evidence="1">
    <name type="scientific">Octopus bimaculoides</name>
    <name type="common">California two-spotted octopus</name>
    <dbReference type="NCBI Taxonomy" id="37653"/>
    <lineage>
        <taxon>Eukaryota</taxon>
        <taxon>Metazoa</taxon>
        <taxon>Spiralia</taxon>
        <taxon>Lophotrochozoa</taxon>
        <taxon>Mollusca</taxon>
        <taxon>Cephalopoda</taxon>
        <taxon>Coleoidea</taxon>
        <taxon>Octopodiformes</taxon>
        <taxon>Octopoda</taxon>
        <taxon>Incirrata</taxon>
        <taxon>Octopodidae</taxon>
        <taxon>Octopus</taxon>
    </lineage>
</organism>
<protein>
    <submittedName>
        <fullName evidence="1">Uncharacterized protein</fullName>
    </submittedName>
</protein>